<dbReference type="Proteomes" id="UP001054945">
    <property type="component" value="Unassembled WGS sequence"/>
</dbReference>
<gene>
    <name evidence="1" type="ORF">CEXT_519491</name>
</gene>
<organism evidence="1 2">
    <name type="scientific">Caerostris extrusa</name>
    <name type="common">Bark spider</name>
    <name type="synonym">Caerostris bankana</name>
    <dbReference type="NCBI Taxonomy" id="172846"/>
    <lineage>
        <taxon>Eukaryota</taxon>
        <taxon>Metazoa</taxon>
        <taxon>Ecdysozoa</taxon>
        <taxon>Arthropoda</taxon>
        <taxon>Chelicerata</taxon>
        <taxon>Arachnida</taxon>
        <taxon>Araneae</taxon>
        <taxon>Araneomorphae</taxon>
        <taxon>Entelegynae</taxon>
        <taxon>Araneoidea</taxon>
        <taxon>Araneidae</taxon>
        <taxon>Caerostris</taxon>
    </lineage>
</organism>
<proteinExistence type="predicted"/>
<reference evidence="1 2" key="1">
    <citation type="submission" date="2021-06" db="EMBL/GenBank/DDBJ databases">
        <title>Caerostris extrusa draft genome.</title>
        <authorList>
            <person name="Kono N."/>
            <person name="Arakawa K."/>
        </authorList>
    </citation>
    <scope>NUCLEOTIDE SEQUENCE [LARGE SCALE GENOMIC DNA]</scope>
</reference>
<evidence type="ECO:0000313" key="1">
    <source>
        <dbReference type="EMBL" id="GIY41982.1"/>
    </source>
</evidence>
<comment type="caution">
    <text evidence="1">The sequence shown here is derived from an EMBL/GenBank/DDBJ whole genome shotgun (WGS) entry which is preliminary data.</text>
</comment>
<dbReference type="EMBL" id="BPLR01010788">
    <property type="protein sequence ID" value="GIY41982.1"/>
    <property type="molecule type" value="Genomic_DNA"/>
</dbReference>
<dbReference type="AlphaFoldDB" id="A0AAV4TB07"/>
<accession>A0AAV4TB07</accession>
<keyword evidence="2" id="KW-1185">Reference proteome</keyword>
<evidence type="ECO:0000313" key="2">
    <source>
        <dbReference type="Proteomes" id="UP001054945"/>
    </source>
</evidence>
<name>A0AAV4TB07_CAEEX</name>
<protein>
    <submittedName>
        <fullName evidence="1">Uncharacterized protein</fullName>
    </submittedName>
</protein>
<sequence length="96" mass="10921">MRIPDLRNNSLKQRIPSAKEVVGYGLGSLDCGGTHILGRKDIVIPTEKLGGKKHENNLYSFETDKKILMRNFSLKVGQNSVCKLNYENFQKKSRRV</sequence>